<dbReference type="Proteomes" id="UP001501410">
    <property type="component" value="Unassembled WGS sequence"/>
</dbReference>
<dbReference type="PROSITE" id="PS51352">
    <property type="entry name" value="THIOREDOXIN_2"/>
    <property type="match status" value="1"/>
</dbReference>
<sequence length="293" mass="33258">MKEKKWVPFCVSTALIIFTKPISMYSLELDLWVVFPGSFIILLLLLHRLPLSKWFIFSRYMAAPLVLFQLDAVVDFLESLSNSTKFSFTESCITTVIWPNVLPFYLAPVLAYWFYLASARVKILVLTLSSVLYLVNIFWFAEARFNYRSYGTIKNDVSQPVPTNWKSILLNGDTLSADSFTNKLVLLDFWNSGCPNCIAAFGTLDSFYQLQKDNQDVRVQSVFIPYAERDSAGTAANIIQREGASFPVATGNGLDTVFGIKVYPTVLVIHQNKIIYRGNLKGSMQKVLHLKRL</sequence>
<comment type="caution">
    <text evidence="3">The sequence shown here is derived from an EMBL/GenBank/DDBJ whole genome shotgun (WGS) entry which is preliminary data.</text>
</comment>
<evidence type="ECO:0000313" key="4">
    <source>
        <dbReference type="Proteomes" id="UP001501410"/>
    </source>
</evidence>
<dbReference type="Pfam" id="PF13905">
    <property type="entry name" value="Thioredoxin_8"/>
    <property type="match status" value="1"/>
</dbReference>
<keyword evidence="1" id="KW-0472">Membrane</keyword>
<keyword evidence="4" id="KW-1185">Reference proteome</keyword>
<reference evidence="4" key="1">
    <citation type="journal article" date="2019" name="Int. J. Syst. Evol. Microbiol.">
        <title>The Global Catalogue of Microorganisms (GCM) 10K type strain sequencing project: providing services to taxonomists for standard genome sequencing and annotation.</title>
        <authorList>
            <consortium name="The Broad Institute Genomics Platform"/>
            <consortium name="The Broad Institute Genome Sequencing Center for Infectious Disease"/>
            <person name="Wu L."/>
            <person name="Ma J."/>
        </authorList>
    </citation>
    <scope>NUCLEOTIDE SEQUENCE [LARGE SCALE GENOMIC DNA]</scope>
    <source>
        <strain evidence="4">JCM 31921</strain>
    </source>
</reference>
<dbReference type="InterPro" id="IPR012336">
    <property type="entry name" value="Thioredoxin-like_fold"/>
</dbReference>
<feature type="transmembrane region" description="Helical" evidence="1">
    <location>
        <begin position="29"/>
        <end position="46"/>
    </location>
</feature>
<dbReference type="PANTHER" id="PTHR42852">
    <property type="entry name" value="THIOL:DISULFIDE INTERCHANGE PROTEIN DSBE"/>
    <property type="match status" value="1"/>
</dbReference>
<proteinExistence type="predicted"/>
<dbReference type="InterPro" id="IPR036249">
    <property type="entry name" value="Thioredoxin-like_sf"/>
</dbReference>
<dbReference type="PANTHER" id="PTHR42852:SF13">
    <property type="entry name" value="PROTEIN DIPZ"/>
    <property type="match status" value="1"/>
</dbReference>
<dbReference type="InterPro" id="IPR050553">
    <property type="entry name" value="Thioredoxin_ResA/DsbE_sf"/>
</dbReference>
<dbReference type="Gene3D" id="3.40.30.10">
    <property type="entry name" value="Glutaredoxin"/>
    <property type="match status" value="1"/>
</dbReference>
<protein>
    <recommendedName>
        <fullName evidence="2">Thioredoxin domain-containing protein</fullName>
    </recommendedName>
</protein>
<keyword evidence="1" id="KW-0812">Transmembrane</keyword>
<gene>
    <name evidence="3" type="ORF">GCM10023092_11070</name>
</gene>
<accession>A0ABP8MLK4</accession>
<dbReference type="CDD" id="cd02966">
    <property type="entry name" value="TlpA_like_family"/>
    <property type="match status" value="1"/>
</dbReference>
<dbReference type="InterPro" id="IPR013766">
    <property type="entry name" value="Thioredoxin_domain"/>
</dbReference>
<evidence type="ECO:0000256" key="1">
    <source>
        <dbReference type="SAM" id="Phobius"/>
    </source>
</evidence>
<keyword evidence="1" id="KW-1133">Transmembrane helix</keyword>
<feature type="transmembrane region" description="Helical" evidence="1">
    <location>
        <begin position="97"/>
        <end position="116"/>
    </location>
</feature>
<feature type="transmembrane region" description="Helical" evidence="1">
    <location>
        <begin position="123"/>
        <end position="141"/>
    </location>
</feature>
<evidence type="ECO:0000313" key="3">
    <source>
        <dbReference type="EMBL" id="GAA4452296.1"/>
    </source>
</evidence>
<dbReference type="EMBL" id="BAABEZ010000014">
    <property type="protein sequence ID" value="GAA4452296.1"/>
    <property type="molecule type" value="Genomic_DNA"/>
</dbReference>
<evidence type="ECO:0000259" key="2">
    <source>
        <dbReference type="PROSITE" id="PS51352"/>
    </source>
</evidence>
<name>A0ABP8MLK4_9BACT</name>
<feature type="transmembrane region" description="Helical" evidence="1">
    <location>
        <begin position="58"/>
        <end position="77"/>
    </location>
</feature>
<organism evidence="3 4">
    <name type="scientific">Rurimicrobium arvi</name>
    <dbReference type="NCBI Taxonomy" id="2049916"/>
    <lineage>
        <taxon>Bacteria</taxon>
        <taxon>Pseudomonadati</taxon>
        <taxon>Bacteroidota</taxon>
        <taxon>Chitinophagia</taxon>
        <taxon>Chitinophagales</taxon>
        <taxon>Chitinophagaceae</taxon>
        <taxon>Rurimicrobium</taxon>
    </lineage>
</organism>
<feature type="domain" description="Thioredoxin" evidence="2">
    <location>
        <begin position="155"/>
        <end position="293"/>
    </location>
</feature>
<dbReference type="SUPFAM" id="SSF52833">
    <property type="entry name" value="Thioredoxin-like"/>
    <property type="match status" value="1"/>
</dbReference>
<dbReference type="RefSeq" id="WP_344823674.1">
    <property type="nucleotide sequence ID" value="NZ_BAABEZ010000014.1"/>
</dbReference>